<dbReference type="Proteomes" id="UP001564408">
    <property type="component" value="Unassembled WGS sequence"/>
</dbReference>
<protein>
    <submittedName>
        <fullName evidence="1">Uncharacterized protein</fullName>
    </submittedName>
</protein>
<sequence length="233" mass="24914">MAETGNPASPRVQRGAIVQLVEEIGIVVPNIIPFQYNPAKVTRNLKPWNPFEVDQTQRGAQAPMVQPYDPEETYQMALELDATDELEDGDPVAQTSGVAWRIAQLKKLTEPTEGVFGDLIASAQSLVGGGLATQASRPSVPIALLVLGPGLILPVRVTSIGIEVTELSTTLHPHMATVTLDLRVLTPEVFKCKSGPAIDIAVAAYRLTRLQEDALAVAGFAKGLSSVRSILPF</sequence>
<gene>
    <name evidence="1" type="ORF">ABC977_16990</name>
</gene>
<comment type="caution">
    <text evidence="1">The sequence shown here is derived from an EMBL/GenBank/DDBJ whole genome shotgun (WGS) entry which is preliminary data.</text>
</comment>
<reference evidence="1 2" key="1">
    <citation type="submission" date="2024-05" db="EMBL/GenBank/DDBJ databases">
        <title>Genome Sequence and Characterization of the New Strain Purple Sulfur Bacterium of Genus Thioalkalicoccus.</title>
        <authorList>
            <person name="Bryantseva I.A."/>
            <person name="Kyndt J.A."/>
            <person name="Imhoff J.F."/>
        </authorList>
    </citation>
    <scope>NUCLEOTIDE SEQUENCE [LARGE SCALE GENOMIC DNA]</scope>
    <source>
        <strain evidence="1 2">Um2</strain>
    </source>
</reference>
<keyword evidence="2" id="KW-1185">Reference proteome</keyword>
<evidence type="ECO:0000313" key="2">
    <source>
        <dbReference type="Proteomes" id="UP001564408"/>
    </source>
</evidence>
<dbReference type="EMBL" id="JBDKXB010000042">
    <property type="protein sequence ID" value="MEY6434102.1"/>
    <property type="molecule type" value="Genomic_DNA"/>
</dbReference>
<organism evidence="1 2">
    <name type="scientific">Thioalkalicoccus limnaeus</name>
    <dbReference type="NCBI Taxonomy" id="120681"/>
    <lineage>
        <taxon>Bacteria</taxon>
        <taxon>Pseudomonadati</taxon>
        <taxon>Pseudomonadota</taxon>
        <taxon>Gammaproteobacteria</taxon>
        <taxon>Chromatiales</taxon>
        <taxon>Chromatiaceae</taxon>
        <taxon>Thioalkalicoccus</taxon>
    </lineage>
</organism>
<accession>A0ABV4BHV3</accession>
<evidence type="ECO:0000313" key="1">
    <source>
        <dbReference type="EMBL" id="MEY6434102.1"/>
    </source>
</evidence>
<name>A0ABV4BHV3_9GAMM</name>
<proteinExistence type="predicted"/>
<dbReference type="RefSeq" id="WP_369668485.1">
    <property type="nucleotide sequence ID" value="NZ_JBDKXB010000042.1"/>
</dbReference>